<reference evidence="2 3" key="1">
    <citation type="submission" date="2020-10" db="EMBL/GenBank/DDBJ databases">
        <title>Thermofilum lucidum 3507LT sp. nov. a novel member of Thermofilaceae family isolated from Chile hot spring, and proposal of description order Thermofilales.</title>
        <authorList>
            <person name="Zayulina K.S."/>
            <person name="Elcheninov A.G."/>
            <person name="Toshchakov S.V."/>
            <person name="Kublanov I.V."/>
        </authorList>
    </citation>
    <scope>NUCLEOTIDE SEQUENCE [LARGE SCALE GENOMIC DNA]</scope>
    <source>
        <strain evidence="2 3">3507LT</strain>
    </source>
</reference>
<dbReference type="GO" id="GO:0016780">
    <property type="term" value="F:phosphotransferase activity, for other substituted phosphate groups"/>
    <property type="evidence" value="ECO:0007669"/>
    <property type="project" value="InterPro"/>
</dbReference>
<dbReference type="RefSeq" id="WP_192818851.1">
    <property type="nucleotide sequence ID" value="NZ_CP062310.1"/>
</dbReference>
<feature type="transmembrane region" description="Helical" evidence="1">
    <location>
        <begin position="331"/>
        <end position="364"/>
    </location>
</feature>
<dbReference type="GO" id="GO:0008654">
    <property type="term" value="P:phospholipid biosynthetic process"/>
    <property type="evidence" value="ECO:0007669"/>
    <property type="project" value="InterPro"/>
</dbReference>
<dbReference type="InterPro" id="IPR000462">
    <property type="entry name" value="CDP-OH_P_trans"/>
</dbReference>
<evidence type="ECO:0000313" key="2">
    <source>
        <dbReference type="EMBL" id="QOJ78879.1"/>
    </source>
</evidence>
<protein>
    <submittedName>
        <fullName evidence="2">CDP-alcohol phosphatidyltransferase family protein</fullName>
    </submittedName>
</protein>
<feature type="transmembrane region" description="Helical" evidence="1">
    <location>
        <begin position="279"/>
        <end position="299"/>
    </location>
</feature>
<keyword evidence="1" id="KW-1133">Transmembrane helix</keyword>
<keyword evidence="1" id="KW-0472">Membrane</keyword>
<sequence length="374" mass="41646">MKVILTTSELHDPCSSVSTRIFGVPLIVRVIREYNRAGFTPIIVSPCDDIKYTLERHNVSAHVGRWPHVADTDVLIARADVLIDAGALSNIAQSRGNTAYLVGEEVVALKLTGALVGELGEHSLHTAPSSLYRLIAEKRSVEPSTVTLFEKDAAIFGDGRSLERWLLRKAQKGVHFTSKLNAPVENLIVRLVGKFPWVTPNRVTLLVNVLAILPLIYFYYGHILIGSLLAYFIGILDGVDGKLARVRGVSTKLGLLEHSLDTLYELAWYASFTLGYYRLTWDTTALVLGFMLLTINSYLKHVYLQFELATGKPLKTLFRTFSRIDGRRNVYILYFIISSILGVPVLGILLSLVHATVTAIVYTVQSTRHLRLLD</sequence>
<dbReference type="Gene3D" id="1.20.120.1760">
    <property type="match status" value="1"/>
</dbReference>
<dbReference type="InterPro" id="IPR043130">
    <property type="entry name" value="CDP-OH_PTrfase_TM_dom"/>
</dbReference>
<keyword evidence="3" id="KW-1185">Reference proteome</keyword>
<name>A0A7L9FGJ1_9CREN</name>
<dbReference type="InParanoid" id="A0A7L9FGJ1"/>
<keyword evidence="2" id="KW-0808">Transferase</keyword>
<dbReference type="Pfam" id="PF01066">
    <property type="entry name" value="CDP-OH_P_transf"/>
    <property type="match status" value="1"/>
</dbReference>
<evidence type="ECO:0000256" key="1">
    <source>
        <dbReference type="SAM" id="Phobius"/>
    </source>
</evidence>
<dbReference type="Proteomes" id="UP000594121">
    <property type="component" value="Chromosome"/>
</dbReference>
<feature type="transmembrane region" description="Helical" evidence="1">
    <location>
        <begin position="205"/>
        <end position="233"/>
    </location>
</feature>
<accession>A0A7L9FGJ1</accession>
<dbReference type="AlphaFoldDB" id="A0A7L9FGJ1"/>
<proteinExistence type="predicted"/>
<dbReference type="GeneID" id="59150045"/>
<dbReference type="KEGG" id="thel:IG193_09075"/>
<gene>
    <name evidence="2" type="ORF">IG193_09075</name>
</gene>
<keyword evidence="1" id="KW-0812">Transmembrane</keyword>
<organism evidence="2 3">
    <name type="scientific">Infirmifilum lucidum</name>
    <dbReference type="NCBI Taxonomy" id="2776706"/>
    <lineage>
        <taxon>Archaea</taxon>
        <taxon>Thermoproteota</taxon>
        <taxon>Thermoprotei</taxon>
        <taxon>Thermofilales</taxon>
        <taxon>Thermofilaceae</taxon>
        <taxon>Infirmifilum</taxon>
    </lineage>
</organism>
<evidence type="ECO:0000313" key="3">
    <source>
        <dbReference type="Proteomes" id="UP000594121"/>
    </source>
</evidence>
<dbReference type="GO" id="GO:0016020">
    <property type="term" value="C:membrane"/>
    <property type="evidence" value="ECO:0007669"/>
    <property type="project" value="InterPro"/>
</dbReference>
<dbReference type="EMBL" id="CP062310">
    <property type="protein sequence ID" value="QOJ78879.1"/>
    <property type="molecule type" value="Genomic_DNA"/>
</dbReference>